<feature type="chain" id="PRO_5041699036" evidence="1">
    <location>
        <begin position="20"/>
        <end position="174"/>
    </location>
</feature>
<evidence type="ECO:0000313" key="4">
    <source>
        <dbReference type="EMBL" id="WNS37161.1"/>
    </source>
</evidence>
<dbReference type="Gene3D" id="2.60.40.1090">
    <property type="entry name" value="Fimbrial-type adhesion domain"/>
    <property type="match status" value="1"/>
</dbReference>
<dbReference type="EMBL" id="CP135253">
    <property type="protein sequence ID" value="WNS37161.1"/>
    <property type="molecule type" value="Genomic_DNA"/>
</dbReference>
<dbReference type="AlphaFoldDB" id="A0AA96RSJ3"/>
<keyword evidence="5" id="KW-1185">Reference proteome</keyword>
<dbReference type="RefSeq" id="WP_265194829.1">
    <property type="nucleotide sequence ID" value="NZ_CP135253.1"/>
</dbReference>
<dbReference type="PANTHER" id="PTHR33420:SF9">
    <property type="entry name" value="MINOR FIMBRIAL SUBUNIT"/>
    <property type="match status" value="1"/>
</dbReference>
<reference evidence="4" key="1">
    <citation type="submission" date="2023-09" db="EMBL/GenBank/DDBJ databases">
        <title>Coexistence of blaNDM-1 and blaKPC-2 in Enterobacter chuandaensis.</title>
        <authorList>
            <person name="Chen R."/>
        </authorList>
    </citation>
    <scope>NUCLEOTIDE SEQUENCE</scope>
    <source>
        <strain evidence="4">FAHZZU5885</strain>
    </source>
</reference>
<keyword evidence="1" id="KW-0732">Signal</keyword>
<dbReference type="KEGG" id="echu:RQP59_19135"/>
<dbReference type="InterPro" id="IPR036937">
    <property type="entry name" value="Adhesion_dom_fimbrial_sf"/>
</dbReference>
<evidence type="ECO:0000256" key="1">
    <source>
        <dbReference type="SAM" id="SignalP"/>
    </source>
</evidence>
<proteinExistence type="predicted"/>
<dbReference type="PANTHER" id="PTHR33420">
    <property type="entry name" value="FIMBRIAL SUBUNIT ELFA-RELATED"/>
    <property type="match status" value="1"/>
</dbReference>
<dbReference type="GO" id="GO:0009289">
    <property type="term" value="C:pilus"/>
    <property type="evidence" value="ECO:0007669"/>
    <property type="project" value="InterPro"/>
</dbReference>
<gene>
    <name evidence="3" type="ORF">ACE3KR_13800</name>
    <name evidence="4" type="ORF">RQP59_19135</name>
</gene>
<protein>
    <submittedName>
        <fullName evidence="4">Fimbrial protein</fullName>
    </submittedName>
</protein>
<evidence type="ECO:0000313" key="3">
    <source>
        <dbReference type="EMBL" id="MFB4719956.1"/>
    </source>
</evidence>
<dbReference type="SUPFAM" id="SSF49401">
    <property type="entry name" value="Bacterial adhesins"/>
    <property type="match status" value="1"/>
</dbReference>
<dbReference type="GO" id="GO:0043709">
    <property type="term" value="P:cell adhesion involved in single-species biofilm formation"/>
    <property type="evidence" value="ECO:0007669"/>
    <property type="project" value="TreeGrafter"/>
</dbReference>
<evidence type="ECO:0000313" key="5">
    <source>
        <dbReference type="Proteomes" id="UP001577381"/>
    </source>
</evidence>
<organism evidence="4">
    <name type="scientific">Enterobacter chuandaensis</name>
    <dbReference type="NCBI Taxonomy" id="2497875"/>
    <lineage>
        <taxon>Bacteria</taxon>
        <taxon>Pseudomonadati</taxon>
        <taxon>Pseudomonadota</taxon>
        <taxon>Gammaproteobacteria</taxon>
        <taxon>Enterobacterales</taxon>
        <taxon>Enterobacteriaceae</taxon>
        <taxon>Enterobacter</taxon>
        <taxon>Enterobacter cloacae complex</taxon>
    </lineage>
</organism>
<dbReference type="InterPro" id="IPR008966">
    <property type="entry name" value="Adhesion_dom_sf"/>
</dbReference>
<accession>A0AA96RSJ3</accession>
<dbReference type="EMBL" id="JBHGSI010000003">
    <property type="protein sequence ID" value="MFB4719956.1"/>
    <property type="molecule type" value="Genomic_DNA"/>
</dbReference>
<evidence type="ECO:0000259" key="2">
    <source>
        <dbReference type="Pfam" id="PF00419"/>
    </source>
</evidence>
<reference evidence="3 5" key="2">
    <citation type="submission" date="2024-09" db="EMBL/GenBank/DDBJ databases">
        <title>Molecular characterization of Carbapenemase-producing Enterobacter cloacae Complex from Infections in Argentina.</title>
        <authorList>
            <person name="De Mendieta J.M."/>
            <person name="Gomez S."/>
        </authorList>
    </citation>
    <scope>NUCLEOTIDE SEQUENCE [LARGE SCALE GENOMIC DNA]</scope>
    <source>
        <strain evidence="3 5">M23267</strain>
    </source>
</reference>
<dbReference type="Pfam" id="PF00419">
    <property type="entry name" value="Fimbrial"/>
    <property type="match status" value="1"/>
</dbReference>
<dbReference type="Proteomes" id="UP001577381">
    <property type="component" value="Unassembled WGS sequence"/>
</dbReference>
<feature type="signal peptide" evidence="1">
    <location>
        <begin position="1"/>
        <end position="19"/>
    </location>
</feature>
<feature type="domain" description="Fimbrial-type adhesion" evidence="2">
    <location>
        <begin position="25"/>
        <end position="173"/>
    </location>
</feature>
<name>A0AA96RSJ3_9ENTR</name>
<sequence length="174" mass="18394">MKSVFYWLGMFALMPPAFATENNLQISGQLVAEPCTLSTASSDITLNFGNLVSKYFYQTSRTPGEPFAIVLTECDTALGSSATVTFKGTESVALPGLLVPDDGDTHGIAFGIETDDETPRPLALNQPSPVYTLANGTNTLALRGYVQAEPDAIAAQSLTAGAFVATATFQIDYP</sequence>
<dbReference type="InterPro" id="IPR000259">
    <property type="entry name" value="Adhesion_dom_fimbrial"/>
</dbReference>
<dbReference type="InterPro" id="IPR050263">
    <property type="entry name" value="Bact_Fimbrial_Adh_Pro"/>
</dbReference>